<evidence type="ECO:0000256" key="1">
    <source>
        <dbReference type="ARBA" id="ARBA00006611"/>
    </source>
</evidence>
<comment type="caution">
    <text evidence="5">The sequence shown here is derived from an EMBL/GenBank/DDBJ whole genome shotgun (WGS) entry which is preliminary data.</text>
</comment>
<evidence type="ECO:0000313" key="5">
    <source>
        <dbReference type="EMBL" id="MDR7088710.1"/>
    </source>
</evidence>
<dbReference type="SUPFAM" id="SSF52540">
    <property type="entry name" value="P-loop containing nucleoside triphosphate hydrolases"/>
    <property type="match status" value="1"/>
</dbReference>
<protein>
    <submittedName>
        <fullName evidence="5">General secretion pathway protein E</fullName>
    </submittedName>
</protein>
<dbReference type="EMBL" id="JAVDVX010000001">
    <property type="protein sequence ID" value="MDR7088710.1"/>
    <property type="molecule type" value="Genomic_DNA"/>
</dbReference>
<dbReference type="InterPro" id="IPR001482">
    <property type="entry name" value="T2SS/T4SS_dom"/>
</dbReference>
<dbReference type="Gene3D" id="3.40.50.300">
    <property type="entry name" value="P-loop containing nucleotide triphosphate hydrolases"/>
    <property type="match status" value="1"/>
</dbReference>
<sequence length="562" mass="62433">MNKLIGEMLIERGLVQPDDIKKALQLQQSVGGRIGAGLVRMGSISEESLLEVLAQQLEMPVVQAGKDMPDASALFTFIKHSLLDINWCIDNRVLIWSPAEQVLQYTGRDPLSPFVRDVISYHYPEHEIKPCLVSGHSLDIIIDYLRKELTAERFFAEGSETKGLREMAEEAPVVELVNNIFSKAVAFNASDIHLDPQVEVFRVRLRVDGVLQTHLEQPIDRYPAVASRVKLISEIDIAERRLPQDGRITTRVNGREMDVRVSTLPGVHGESIVMRLLPKDRKELSLQTLGLEQDHMDLVRALMQESNGIVLVTGPTGSGKSTTLYAALQEATDGTRKILTVEDPVEYQLPGITQVQAHAEIGYTFAKALRAFLRQDPDVIMVGEIRDVETAQIAIQSALTGHLVLSTLHTNDSLSAFTRLIDMGVEPFLVAAPIKAVQAQRLVRKVCKHCAKPAHVPESISVEFAKLGRNFLGKDFEPKWVDAVGCALCNNTGYSGRMGIYEIMPISSELHDMIVENVPVAEMRKLVRSQGHRNMYQDGLIKAAKGLTTIEEVLRTTSMDIE</sequence>
<dbReference type="InterPro" id="IPR037257">
    <property type="entry name" value="T2SS_E_N_sf"/>
</dbReference>
<dbReference type="Gene3D" id="1.10.40.70">
    <property type="match status" value="1"/>
</dbReference>
<reference evidence="5 6" key="1">
    <citation type="submission" date="2023-07" db="EMBL/GenBank/DDBJ databases">
        <title>Sorghum-associated microbial communities from plants grown in Nebraska, USA.</title>
        <authorList>
            <person name="Schachtman D."/>
        </authorList>
    </citation>
    <scope>NUCLEOTIDE SEQUENCE [LARGE SCALE GENOMIC DNA]</scope>
    <source>
        <strain evidence="5 6">BE190</strain>
    </source>
</reference>
<dbReference type="SUPFAM" id="SSF160246">
    <property type="entry name" value="EspE N-terminal domain-like"/>
    <property type="match status" value="1"/>
</dbReference>
<evidence type="ECO:0000313" key="6">
    <source>
        <dbReference type="Proteomes" id="UP001253595"/>
    </source>
</evidence>
<dbReference type="SMART" id="SM00382">
    <property type="entry name" value="AAA"/>
    <property type="match status" value="1"/>
</dbReference>
<evidence type="ECO:0000256" key="2">
    <source>
        <dbReference type="ARBA" id="ARBA00022741"/>
    </source>
</evidence>
<name>A0ABU1UU49_9GAMM</name>
<dbReference type="Pfam" id="PF00437">
    <property type="entry name" value="T2SSE"/>
    <property type="match status" value="1"/>
</dbReference>
<organism evidence="5 6">
    <name type="scientific">Cellvibrio fibrivorans</name>
    <dbReference type="NCBI Taxonomy" id="126350"/>
    <lineage>
        <taxon>Bacteria</taxon>
        <taxon>Pseudomonadati</taxon>
        <taxon>Pseudomonadota</taxon>
        <taxon>Gammaproteobacteria</taxon>
        <taxon>Cellvibrionales</taxon>
        <taxon>Cellvibrionaceae</taxon>
        <taxon>Cellvibrio</taxon>
    </lineage>
</organism>
<accession>A0ABU1UU49</accession>
<dbReference type="PANTHER" id="PTHR30258:SF2">
    <property type="entry name" value="COMG OPERON PROTEIN 1"/>
    <property type="match status" value="1"/>
</dbReference>
<dbReference type="Proteomes" id="UP001253595">
    <property type="component" value="Unassembled WGS sequence"/>
</dbReference>
<evidence type="ECO:0000259" key="4">
    <source>
        <dbReference type="PROSITE" id="PS00662"/>
    </source>
</evidence>
<proteinExistence type="inferred from homology"/>
<dbReference type="PANTHER" id="PTHR30258">
    <property type="entry name" value="TYPE II SECRETION SYSTEM PROTEIN GSPE-RELATED"/>
    <property type="match status" value="1"/>
</dbReference>
<keyword evidence="6" id="KW-1185">Reference proteome</keyword>
<dbReference type="Gene3D" id="3.30.450.90">
    <property type="match status" value="1"/>
</dbReference>
<dbReference type="PROSITE" id="PS00662">
    <property type="entry name" value="T2SP_E"/>
    <property type="match status" value="1"/>
</dbReference>
<keyword evidence="3" id="KW-0067">ATP-binding</keyword>
<dbReference type="CDD" id="cd01129">
    <property type="entry name" value="PulE-GspE-like"/>
    <property type="match status" value="1"/>
</dbReference>
<keyword evidence="2" id="KW-0547">Nucleotide-binding</keyword>
<evidence type="ECO:0000256" key="3">
    <source>
        <dbReference type="ARBA" id="ARBA00022840"/>
    </source>
</evidence>
<dbReference type="RefSeq" id="WP_310068686.1">
    <property type="nucleotide sequence ID" value="NZ_JAVDVX010000001.1"/>
</dbReference>
<dbReference type="InterPro" id="IPR027417">
    <property type="entry name" value="P-loop_NTPase"/>
</dbReference>
<comment type="similarity">
    <text evidence="1">Belongs to the GSP E family.</text>
</comment>
<feature type="domain" description="Bacterial type II secretion system protein E" evidence="4">
    <location>
        <begin position="373"/>
        <end position="387"/>
    </location>
</feature>
<dbReference type="InterPro" id="IPR003593">
    <property type="entry name" value="AAA+_ATPase"/>
</dbReference>
<gene>
    <name evidence="5" type="ORF">J2X05_000713</name>
</gene>